<dbReference type="EMBL" id="CP012662">
    <property type="protein sequence ID" value="AMY72038.1"/>
    <property type="molecule type" value="Genomic_DNA"/>
</dbReference>
<organism evidence="1 2">
    <name type="scientific">Frigidibacter mobilis</name>
    <dbReference type="NCBI Taxonomy" id="1335048"/>
    <lineage>
        <taxon>Bacteria</taxon>
        <taxon>Pseudomonadati</taxon>
        <taxon>Pseudomonadota</taxon>
        <taxon>Alphaproteobacteria</taxon>
        <taxon>Rhodobacterales</taxon>
        <taxon>Paracoccaceae</taxon>
        <taxon>Frigidibacter</taxon>
    </lineage>
</organism>
<proteinExistence type="predicted"/>
<dbReference type="AlphaFoldDB" id="A0A159ZAP1"/>
<keyword evidence="2" id="KW-1185">Reference proteome</keyword>
<evidence type="ECO:0000313" key="2">
    <source>
        <dbReference type="Proteomes" id="UP000076128"/>
    </source>
</evidence>
<geneLocation type="plasmid" evidence="2">
    <name>cai42_Plasmida</name>
</geneLocation>
<protein>
    <submittedName>
        <fullName evidence="1">Uncharacterized protein</fullName>
    </submittedName>
</protein>
<name>A0A159ZAP1_9RHOB</name>
<dbReference type="KEGG" id="daa:AKL17_1p0037"/>
<sequence length="78" mass="7743">MGRPEPSGRLPLHPGFTGAGTAWRRSAGKLFVSRCKGGFAAGGNRFPADLAGATALTACPSLEGRAGLTGGCARPGMG</sequence>
<keyword evidence="1" id="KW-0614">Plasmid</keyword>
<dbReference type="Proteomes" id="UP000076128">
    <property type="component" value="Plasmid pcai42A"/>
</dbReference>
<accession>A0A159ZAP1</accession>
<evidence type="ECO:0000313" key="1">
    <source>
        <dbReference type="EMBL" id="AMY72038.1"/>
    </source>
</evidence>
<reference evidence="1 2" key="1">
    <citation type="submission" date="2015-09" db="EMBL/GenBank/DDBJ databases">
        <title>Complete genome sequence of Defluviimonas alba cai42t isolated from an oilfield in Xinjiang.</title>
        <authorList>
            <person name="Geng S."/>
            <person name="Pan X."/>
            <person name="Wu X."/>
        </authorList>
    </citation>
    <scope>NUCLEOTIDE SEQUENCE [LARGE SCALE GENOMIC DNA]</scope>
    <source>
        <strain evidence="2">cai42</strain>
        <plasmid evidence="2">cai42_Plasmida</plasmid>
    </source>
</reference>
<gene>
    <name evidence="1" type="ORF">AKL17_1p0037</name>
</gene>